<feature type="region of interest" description="Disordered" evidence="4">
    <location>
        <begin position="1"/>
        <end position="74"/>
    </location>
</feature>
<sequence>MAVLAGTEGVASAQTFTAPRPESVEAPEQRWGSADGHPSTATAGETSANASGGRRGHTAAPGELPPESGVSSVVGAANAPVPDAETAPVTVRTAEPKGFDAATSREVVGERERTSRTFENTDGTLTTRFYDEPVNFQNAAGNWTPIDTTLKPAAQSHGHLGQAVSAAEDGWKITAGDAETTFAGHADGAPLVSLRTGTDTSVGFSIQDAAHAPGEADASTVVYRSVRPSADVRFVAGGTSVKEVITLDSADAPTEWIFPLHTQGVTARLEATGAVTFRDAAGGVRATMPAGWMEDANLAPDSNQGEISTGVRYELLDVTGGQALKVSLDTEWLNAPQRVFPVKVDPTVTTVTSTNATSGTYVQSPYNADFSGDTNVKIGTYDGGGHKAAAFLRFAGVENTLKNAWVVGARLAVYNTWSYSCTARPVTVHAITSNWAESTTRTYPGPSTGSALSSKSFTHGWRPEGQTAYPCGAAAWESIPLGSAGRQLVDDWTHGRKKNYGLALKASTTDSKAWKNFGSDDYPNGKPSLDVTWTKYGATYKLGEFVTPMTATSEGVFKVTVTNRGQQTWPKGGNFTLRYLLYDAAGKEITDTSKIRWSTMPADVPPGATVTVDAKIAPLTPADYTLAWTMNDNGVATFSGAGVPVSAMRVSAVNVPPYLTGAAPASGAVVSTLTPTLWASGADRDRYPKALQYQFEVCEVEGKNTRKNCKTGPRVSSQQWAVTSGWLSWSKTYAWYGYAYDGSSTSTRPGPSLLTTQVPQPVITSHLGGSDSGRIFGERSGNYATSATDAAVPTVGPELSVTRTYNSQDPRQRNAFGAGWATRWDMRAEAESTGSVVLTLATGTQVRFGKNADGTYAAPSGSAGVLKAQSGGGWTLRDGSGTLSTFSSAGLLTKIADGHGRAQELTYTDGKLTQAKDVLSGRTLTFTWSGGHVTAAETNAVNGTGTGLKWAYTYDGDRLTKVCPPSSTTECTVYTYESGSLYRSTVLDDGPTGYWRLNEPEEESAASEAVSNTGLNDALYRDVTRGATGALSGTGNKAGSFDGADSHLALPDDALGSSPFASVELWFQTTKPGVLLSQANERMEDVDPSVSQSTPLLYVGTDGKLRGQFYFPGTTWTPLTSTGAVNDGSWHHVVLSGAGTTQTLYLDGVAVGSKTGVIDHLEQRYTYVGLGWTSVPWAGIDKTDQLGHFTGSIDEVAVYGHTMDASTAAAHYAARTAVSRITKVILPSGRVSSEVSYDSDTERVTQAKDNNGGVWKVSAPAYSAGSAAYSDAVRASGPNEYWRLGDRRGTTAATALPEGSDGTYGDNAALGTYGAFAAGDDTAVGLSGDSYVQLADASLSGAALSAELWFRTDKPGILLTESNTDISEDEVPSRATPLLYVGTDGKLRGQFYSDTTNWTPPASKSTVTDSQWHHAVVTGNGSTSALYVDGALAGTVSGAITHLDQTRIFLGKGRTGSRWAALDSTDPWGHFSGALDEVAFYPKALTAAEIGAHYRSRTGMVTGDGPHYRGAVTVDAPAGYWRLDESTGTTAHSQVAVLDGDGTYTNATLGADGAFGTGDNTAVTFKGNGYAEIPGSILRGSTDLAVELWFKTTKAGVLIGDQSAPMGATVTGTYAPLLYVGTDGKLNGKFFSSGLGTAKVASADSVTDDQWHHAVVTATGTAQTLYLDGVQAATLTGAVNHQSNTRTYIGAGFAKNWPAAPADASYFTGQIDEVAVYQHGLSADQVAEHYRSREHSGSSALAMTVTVTDPVGATTSTTYDALRGQRRTATTDADGGVTTYAYDTGGYLHTVTDPAGHSTVTGHDARGNTVSTTTCRDAGSCATSFTTYFLNAGDPLDPRNDKALTQRDARSTGPADNRYRTTFAYNTLGLPTAATRADNTAATTTYTAGTEAAVGGGTAPAGLALTQTTPGGAKTSYRYYASGDLADVTSPSGLVTSYTYDGLGRKTAEKQVSDSFPAGVTTAYGYDQASRIVSETGTGVKNEITNTVHTAAITRTYDADGNLLTETTKDTTGGDAERTTVNHYDEHGLNDSSTDAEQNTTTYEHDLLGRVTSQTDPAGTRQTYTYTARGQHATTVLNDWTGDPSGTTRDLTVAANAYDPSGRLASTTDAMGATTAYTYYDDGLPATTTARQVTQADGTRHDIVTQADTYDLAGHLTRRTTGNGTTTQTFTVDALGRTTASVLDPGGLGRATTYTYDSDDRVTETAQSIAGTGKLITTSAYDAAGNVTRQTATDGTTTHTVTTTYDRRGLPLTTVSPRGNTTGADPAAHTTTYRYDALGRLVQQTAPAVQTEENNAAPTTLNPATLTGYNTFGEATEAKDPRGNITRVQLDRLGRTTTVTLPDYTPPGATAPLTATSRTSYTPTGLPQTTTDPLGRVTRYAYDQLGQLLTRTDPAADATAALAAETNSALLNPTSTDGGGITRYTWTPTGLQLSATDPLGARTESTYDELGRTLTATTVERRPTTANLVSRYTWDDADNQTASTTPAGVTTTSTYNPAGEAKTVTTPAGTTKFDYDGLGRRTQTTDATNRRTTTTYGALGNATATTDYGTGTTALRTVNAEYDAEGNLTAAVSPQTRARTTYTYDALGRTTQQTEPLSATTSITTSFGYDAAGNRTRLTDGRGNTTTYTFTPWGLPESTIEPSTQAHPATSDRTWTTVYDKTGQAVKELLPGGVQREKTYDALGRLTRETGTGAEAATTTRTLEYDLAGHLTATGTADALTRNTYTYNDRGQLLTAAGPGGTSEYSYNADGAMTMRKTGAGTTSYGYDTAGRIDWTADGITDNQIWYDFDAAGRPKQEQYATKPAGATAYTATARRAYAYDELGRLNTDTLTTVDGTTTVASTAYDYDLDDNLTSKKTTGTAGAGTNTYAYDQADRMTSWTKDGTTTAYTWDASGNRTQAGTRTATFDARNRRLTDGTTTFTYTARGTLASTTNGTGTPRTLTSDAFERKITDGATTYTYDSLDRIQTRGTTTFTYDGGSNNLATDGTTTYNRTPDGALLSYSTGTTKQWALTDQHTDLVAGLTPDATQTTSSTTYDPFGTKTTTTGTTPALGYQSGWTDPTTGDINMAARWYQPGTGSFGSRDTWQLEPNPSSRANRYLYGGGNPLLRTDPTGHDWSLRDALHVAETLIRPSPIGVFFTVYMGGSDSIGDECYGMPCYLLYTTTSSKSQFCDTHSWTVQCGGAPVSRGGSGSRGSGYHGGGSSYRGGGSPYKDKQCSGSCTVQPTKPPKPPIDQNPNDGPNPRTAPDRPIALPEWGSGLAGWTVAQGVDLVVSGARVLGLLAAKLFDPEDLIDLLPVPKDEPGGKNKGRQRQDEKCDDGPGVSPTGHAVYLPRERYYDTFEKRWECRATGVYGLLDQSDYNKGRKAPGTNTNDSTQPPGMREIVSQGHRAANGHLIPAAATGSGIDLRNLVAEYEKTNTPYLNHGVEKEIRNAIKSGKHLAISVTPHYGNSGSGIPTEIEYNYGTVEDGTMKHCVISQSPAGGTTRGSKDCPRR</sequence>
<dbReference type="SMART" id="SM00560">
    <property type="entry name" value="LamGL"/>
    <property type="match status" value="2"/>
</dbReference>
<feature type="compositionally biased region" description="Basic and acidic residues" evidence="4">
    <location>
        <begin position="3299"/>
        <end position="3319"/>
    </location>
</feature>
<keyword evidence="1" id="KW-0732">Signal</keyword>
<feature type="domain" description="LamG-like jellyroll fold" evidence="6">
    <location>
        <begin position="1342"/>
        <end position="1488"/>
    </location>
</feature>
<feature type="region of interest" description="Disordered" evidence="4">
    <location>
        <begin position="2479"/>
        <end position="2507"/>
    </location>
</feature>
<feature type="compositionally biased region" description="Polar residues" evidence="4">
    <location>
        <begin position="2253"/>
        <end position="2268"/>
    </location>
</feature>
<evidence type="ECO:0000259" key="5">
    <source>
        <dbReference type="SMART" id="SM00282"/>
    </source>
</evidence>
<feature type="region of interest" description="Disordered" evidence="4">
    <location>
        <begin position="3294"/>
        <end position="3329"/>
    </location>
</feature>
<feature type="compositionally biased region" description="Polar residues" evidence="4">
    <location>
        <begin position="3369"/>
        <end position="3378"/>
    </location>
</feature>
<dbReference type="Pfam" id="PF25023">
    <property type="entry name" value="TEN_YD-shell"/>
    <property type="match status" value="1"/>
</dbReference>
<dbReference type="InterPro" id="IPR045351">
    <property type="entry name" value="DUF6531"/>
</dbReference>
<evidence type="ECO:0000256" key="4">
    <source>
        <dbReference type="SAM" id="MobiDB-lite"/>
    </source>
</evidence>
<feature type="region of interest" description="Disordered" evidence="4">
    <location>
        <begin position="3358"/>
        <end position="3382"/>
    </location>
</feature>
<dbReference type="Gene3D" id="2.60.40.10">
    <property type="entry name" value="Immunoglobulins"/>
    <property type="match status" value="1"/>
</dbReference>
<feature type="domain" description="Laminin G" evidence="5">
    <location>
        <begin position="1582"/>
        <end position="1719"/>
    </location>
</feature>
<proteinExistence type="predicted"/>
<dbReference type="NCBIfam" id="TIGR03696">
    <property type="entry name" value="Rhs_assc_core"/>
    <property type="match status" value="1"/>
</dbReference>
<dbReference type="Pfam" id="PF20148">
    <property type="entry name" value="DUF6531"/>
    <property type="match status" value="1"/>
</dbReference>
<dbReference type="SUPFAM" id="SSF49899">
    <property type="entry name" value="Concanavalin A-like lectins/glucanases"/>
    <property type="match status" value="3"/>
</dbReference>
<feature type="domain" description="LamG-like jellyroll fold" evidence="6">
    <location>
        <begin position="1582"/>
        <end position="1724"/>
    </location>
</feature>
<feature type="region of interest" description="Disordered" evidence="4">
    <location>
        <begin position="1838"/>
        <end position="1857"/>
    </location>
</feature>
<evidence type="ECO:0000256" key="2">
    <source>
        <dbReference type="ARBA" id="ARBA00022737"/>
    </source>
</evidence>
<feature type="domain" description="Laminin G" evidence="5">
    <location>
        <begin position="1342"/>
        <end position="1483"/>
    </location>
</feature>
<organism evidence="7 8">
    <name type="scientific">Streptomyces roseirectus</name>
    <dbReference type="NCBI Taxonomy" id="2768066"/>
    <lineage>
        <taxon>Bacteria</taxon>
        <taxon>Bacillati</taxon>
        <taxon>Actinomycetota</taxon>
        <taxon>Actinomycetes</taxon>
        <taxon>Kitasatosporales</taxon>
        <taxon>Streptomycetaceae</taxon>
        <taxon>Streptomyces</taxon>
    </lineage>
</organism>
<feature type="region of interest" description="Disordered" evidence="4">
    <location>
        <begin position="2249"/>
        <end position="2268"/>
    </location>
</feature>
<evidence type="ECO:0000313" key="7">
    <source>
        <dbReference type="EMBL" id="QNP75606.1"/>
    </source>
</evidence>
<dbReference type="InterPro" id="IPR031325">
    <property type="entry name" value="RHS_repeat"/>
</dbReference>
<keyword evidence="3" id="KW-1015">Disulfide bond</keyword>
<dbReference type="PANTHER" id="PTHR32305">
    <property type="match status" value="1"/>
</dbReference>
<feature type="compositionally biased region" description="Low complexity" evidence="4">
    <location>
        <begin position="2346"/>
        <end position="2356"/>
    </location>
</feature>
<dbReference type="Pfam" id="PF13930">
    <property type="entry name" value="Endonuclea_NS_2"/>
    <property type="match status" value="1"/>
</dbReference>
<gene>
    <name evidence="7" type="ORF">IAG44_05915</name>
</gene>
<dbReference type="InterPro" id="IPR006530">
    <property type="entry name" value="YD"/>
</dbReference>
<feature type="compositionally biased region" description="Low complexity" evidence="4">
    <location>
        <begin position="3028"/>
        <end position="3049"/>
    </location>
</feature>
<dbReference type="InterPro" id="IPR006558">
    <property type="entry name" value="LamG-like"/>
</dbReference>
<dbReference type="InterPro" id="IPR044929">
    <property type="entry name" value="DNA/RNA_non-sp_Endonuclease_sf"/>
</dbReference>
<keyword evidence="8" id="KW-1185">Reference proteome</keyword>
<dbReference type="PANTHER" id="PTHR32305:SF15">
    <property type="entry name" value="PROTEIN RHSA-RELATED"/>
    <property type="match status" value="1"/>
</dbReference>
<feature type="compositionally biased region" description="Gly residues" evidence="4">
    <location>
        <begin position="3189"/>
        <end position="3210"/>
    </location>
</feature>
<accession>A0A7H0IS40</accession>
<dbReference type="Pfam" id="PF13385">
    <property type="entry name" value="Laminin_G_3"/>
    <property type="match status" value="3"/>
</dbReference>
<feature type="region of interest" description="Disordered" evidence="4">
    <location>
        <begin position="3028"/>
        <end position="3057"/>
    </location>
</feature>
<protein>
    <submittedName>
        <fullName evidence="7">DNRLRE domain-containing protein</fullName>
    </submittedName>
</protein>
<dbReference type="CDD" id="cd00110">
    <property type="entry name" value="LamG"/>
    <property type="match status" value="3"/>
</dbReference>
<reference evidence="7 8" key="1">
    <citation type="submission" date="2020-08" db="EMBL/GenBank/DDBJ databases">
        <title>A novel species.</title>
        <authorList>
            <person name="Gao J."/>
        </authorList>
    </citation>
    <scope>NUCLEOTIDE SEQUENCE [LARGE SCALE GENOMIC DNA]</scope>
    <source>
        <strain evidence="7 8">CRXT-G-22</strain>
    </source>
</reference>
<evidence type="ECO:0000256" key="1">
    <source>
        <dbReference type="ARBA" id="ARBA00022729"/>
    </source>
</evidence>
<dbReference type="NCBIfam" id="TIGR01643">
    <property type="entry name" value="YD_repeat_2x"/>
    <property type="match status" value="8"/>
</dbReference>
<dbReference type="EMBL" id="CP060828">
    <property type="protein sequence ID" value="QNP75606.1"/>
    <property type="molecule type" value="Genomic_DNA"/>
</dbReference>
<feature type="domain" description="Laminin G" evidence="5">
    <location>
        <begin position="1059"/>
        <end position="1201"/>
    </location>
</feature>
<dbReference type="InterPro" id="IPR001791">
    <property type="entry name" value="Laminin_G"/>
</dbReference>
<dbReference type="InterPro" id="IPR044927">
    <property type="entry name" value="Endonuclea_NS_2"/>
</dbReference>
<dbReference type="InterPro" id="IPR050708">
    <property type="entry name" value="T6SS_VgrG/RHS"/>
</dbReference>
<feature type="compositionally biased region" description="Basic and acidic residues" evidence="4">
    <location>
        <begin position="1838"/>
        <end position="1850"/>
    </location>
</feature>
<evidence type="ECO:0000256" key="3">
    <source>
        <dbReference type="ARBA" id="ARBA00023157"/>
    </source>
</evidence>
<dbReference type="InterPro" id="IPR056823">
    <property type="entry name" value="TEN-like_YD-shell"/>
</dbReference>
<dbReference type="Proteomes" id="UP000516052">
    <property type="component" value="Chromosome"/>
</dbReference>
<dbReference type="Gene3D" id="2.180.10.10">
    <property type="entry name" value="RHS repeat-associated core"/>
    <property type="match status" value="5"/>
</dbReference>
<dbReference type="InterPro" id="IPR013783">
    <property type="entry name" value="Ig-like_fold"/>
</dbReference>
<keyword evidence="2" id="KW-0677">Repeat</keyword>
<evidence type="ECO:0000313" key="8">
    <source>
        <dbReference type="Proteomes" id="UP000516052"/>
    </source>
</evidence>
<feature type="region of interest" description="Disordered" evidence="4">
    <location>
        <begin position="3184"/>
        <end position="3253"/>
    </location>
</feature>
<dbReference type="SMART" id="SM00282">
    <property type="entry name" value="LamG"/>
    <property type="match status" value="3"/>
</dbReference>
<name>A0A7H0IS40_9ACTN</name>
<evidence type="ECO:0000259" key="6">
    <source>
        <dbReference type="SMART" id="SM00560"/>
    </source>
</evidence>
<feature type="compositionally biased region" description="Polar residues" evidence="4">
    <location>
        <begin position="39"/>
        <end position="50"/>
    </location>
</feature>
<dbReference type="GO" id="GO:0005975">
    <property type="term" value="P:carbohydrate metabolic process"/>
    <property type="evidence" value="ECO:0007669"/>
    <property type="project" value="UniProtKB-ARBA"/>
</dbReference>
<dbReference type="RefSeq" id="WP_187752527.1">
    <property type="nucleotide sequence ID" value="NZ_CP060828.1"/>
</dbReference>
<feature type="region of interest" description="Disordered" evidence="4">
    <location>
        <begin position="2338"/>
        <end position="2373"/>
    </location>
</feature>
<dbReference type="InterPro" id="IPR022385">
    <property type="entry name" value="Rhs_assc_core"/>
</dbReference>
<dbReference type="KEGG" id="sroi:IAG44_05915"/>
<dbReference type="InterPro" id="IPR013320">
    <property type="entry name" value="ConA-like_dom_sf"/>
</dbReference>
<dbReference type="NCBIfam" id="NF033679">
    <property type="entry name" value="DNRLRE_dom"/>
    <property type="match status" value="1"/>
</dbReference>
<dbReference type="Pfam" id="PF05593">
    <property type="entry name" value="RHS_repeat"/>
    <property type="match status" value="5"/>
</dbReference>
<feature type="compositionally biased region" description="Low complexity" evidence="4">
    <location>
        <begin position="2481"/>
        <end position="2494"/>
    </location>
</feature>
<dbReference type="Gene3D" id="3.40.570.10">
    <property type="entry name" value="Extracellular Endonuclease, subunit A"/>
    <property type="match status" value="1"/>
</dbReference>
<feature type="region of interest" description="Disordered" evidence="4">
    <location>
        <begin position="79"/>
        <end position="98"/>
    </location>
</feature>
<dbReference type="Gene3D" id="2.60.120.200">
    <property type="match status" value="3"/>
</dbReference>
<feature type="compositionally biased region" description="Polar residues" evidence="4">
    <location>
        <begin position="2357"/>
        <end position="2372"/>
    </location>
</feature>